<dbReference type="PANTHER" id="PTHR43425">
    <property type="entry name" value="OXYGEN-INSENSITIVE NADPH NITROREDUCTASE"/>
    <property type="match status" value="1"/>
</dbReference>
<evidence type="ECO:0000313" key="7">
    <source>
        <dbReference type="EMBL" id="SPE20683.1"/>
    </source>
</evidence>
<dbReference type="PANTHER" id="PTHR43425:SF3">
    <property type="entry name" value="NADPH-DEPENDENT OXIDOREDUCTASE"/>
    <property type="match status" value="1"/>
</dbReference>
<dbReference type="GO" id="GO:0052873">
    <property type="term" value="F:FMN reductase (NADPH) activity"/>
    <property type="evidence" value="ECO:0007669"/>
    <property type="project" value="UniProtKB-EC"/>
</dbReference>
<comment type="caution">
    <text evidence="7">The sequence shown here is derived from an EMBL/GenBank/DDBJ whole genome shotgun (WGS) entry which is preliminary data.</text>
</comment>
<evidence type="ECO:0000256" key="1">
    <source>
        <dbReference type="ARBA" id="ARBA00008366"/>
    </source>
</evidence>
<dbReference type="EMBL" id="OKRC01000004">
    <property type="protein sequence ID" value="SPE20683.1"/>
    <property type="molecule type" value="Genomic_DNA"/>
</dbReference>
<evidence type="ECO:0000256" key="5">
    <source>
        <dbReference type="PIRNR" id="PIRNR005426"/>
    </source>
</evidence>
<dbReference type="PIRSF" id="PIRSF005426">
    <property type="entry name" value="Frp"/>
    <property type="match status" value="1"/>
</dbReference>
<dbReference type="EC" id="1.5.1.38" evidence="7"/>
<accession>A0AAE8J4W1</accession>
<evidence type="ECO:0000256" key="4">
    <source>
        <dbReference type="ARBA" id="ARBA00023002"/>
    </source>
</evidence>
<keyword evidence="3 5" id="KW-0288">FMN</keyword>
<dbReference type="CDD" id="cd02146">
    <property type="entry name" value="NfsA-like"/>
    <property type="match status" value="1"/>
</dbReference>
<feature type="domain" description="Nitroreductase" evidence="6">
    <location>
        <begin position="12"/>
        <end position="163"/>
    </location>
</feature>
<evidence type="ECO:0000256" key="2">
    <source>
        <dbReference type="ARBA" id="ARBA00022630"/>
    </source>
</evidence>
<sequence>MSDLIAQMQHHVSVRNFEATPLSAEVKQQLIAAAQSGSSSNFVQAFSIIEVTDLALRTEIATISNSASYVNQTGTFYVFVADLYRQASMLKAQGQSLAGIQNMEALLVASVDTTIAAEDMAVAAESLGLGICYIGGIRNNIARVAELLGLPEYTVPLFGLTVGIPKTKNQVKPRLPQINQVAQNQYPRAQFADLKQYNQQIADYYANRGSNQQQADWTSKNLDFFSAPRRPEVGDFLKKQGFTLA</sequence>
<keyword evidence="4 5" id="KW-0560">Oxidoreductase</keyword>
<dbReference type="Gene3D" id="3.40.109.10">
    <property type="entry name" value="NADH Oxidase"/>
    <property type="match status" value="1"/>
</dbReference>
<name>A0AAE8J4W1_LATSK</name>
<dbReference type="AlphaFoldDB" id="A0AAE8J4W1"/>
<keyword evidence="2 5" id="KW-0285">Flavoprotein</keyword>
<proteinExistence type="inferred from homology"/>
<comment type="similarity">
    <text evidence="1 5">Belongs to the flavin oxidoreductase frp family.</text>
</comment>
<dbReference type="Pfam" id="PF00881">
    <property type="entry name" value="Nitroreductase"/>
    <property type="match status" value="1"/>
</dbReference>
<dbReference type="SUPFAM" id="SSF55469">
    <property type="entry name" value="FMN-dependent nitroreductase-like"/>
    <property type="match status" value="1"/>
</dbReference>
<reference evidence="7 8" key="1">
    <citation type="submission" date="2018-02" db="EMBL/GenBank/DDBJ databases">
        <authorList>
            <person name="Rodrigo-Torres L."/>
            <person name="Arahal R. D."/>
            <person name="Lucena T."/>
        </authorList>
    </citation>
    <scope>NUCLEOTIDE SEQUENCE [LARGE SCALE GENOMIC DNA]</scope>
    <source>
        <strain evidence="7 8">CECT 9267</strain>
    </source>
</reference>
<dbReference type="InterPro" id="IPR016446">
    <property type="entry name" value="Flavin_OxRdtase_Frp"/>
</dbReference>
<dbReference type="InterPro" id="IPR029479">
    <property type="entry name" value="Nitroreductase"/>
</dbReference>
<evidence type="ECO:0000256" key="3">
    <source>
        <dbReference type="ARBA" id="ARBA00022643"/>
    </source>
</evidence>
<dbReference type="Proteomes" id="UP000239650">
    <property type="component" value="Unassembled WGS sequence"/>
</dbReference>
<dbReference type="RefSeq" id="WP_011375402.1">
    <property type="nucleotide sequence ID" value="NZ_BJLN01000005.1"/>
</dbReference>
<dbReference type="NCBIfam" id="NF008033">
    <property type="entry name" value="PRK10765.1"/>
    <property type="match status" value="1"/>
</dbReference>
<dbReference type="InterPro" id="IPR000415">
    <property type="entry name" value="Nitroreductase-like"/>
</dbReference>
<protein>
    <submittedName>
        <fullName evidence="7">FMN reductase (NADPH)</fullName>
        <ecNumber evidence="7">1.5.1.38</ecNumber>
    </submittedName>
</protein>
<keyword evidence="5" id="KW-0521">NADP</keyword>
<dbReference type="OMA" id="NDHPLEM"/>
<gene>
    <name evidence="7" type="primary">nfrA1</name>
    <name evidence="7" type="ORF">LAS9267_01041</name>
</gene>
<organism evidence="7 8">
    <name type="scientific">Latilactobacillus sakei</name>
    <name type="common">Lactobacillus sakei</name>
    <dbReference type="NCBI Taxonomy" id="1599"/>
    <lineage>
        <taxon>Bacteria</taxon>
        <taxon>Bacillati</taxon>
        <taxon>Bacillota</taxon>
        <taxon>Bacilli</taxon>
        <taxon>Lactobacillales</taxon>
        <taxon>Lactobacillaceae</taxon>
        <taxon>Latilactobacillus</taxon>
    </lineage>
</organism>
<evidence type="ECO:0000259" key="6">
    <source>
        <dbReference type="Pfam" id="PF00881"/>
    </source>
</evidence>
<evidence type="ECO:0000313" key="8">
    <source>
        <dbReference type="Proteomes" id="UP000239650"/>
    </source>
</evidence>